<comment type="caution">
    <text evidence="5">The sequence shown here is derived from an EMBL/GenBank/DDBJ whole genome shotgun (WGS) entry which is preliminary data.</text>
</comment>
<protein>
    <submittedName>
        <fullName evidence="5">Thermonuclease family protein</fullName>
    </submittedName>
</protein>
<keyword evidence="3" id="KW-0378">Hydrolase</keyword>
<keyword evidence="2" id="KW-0255">Endonuclease</keyword>
<evidence type="ECO:0000256" key="2">
    <source>
        <dbReference type="ARBA" id="ARBA00022759"/>
    </source>
</evidence>
<dbReference type="Proteomes" id="UP000615026">
    <property type="component" value="Unassembled WGS sequence"/>
</dbReference>
<evidence type="ECO:0000256" key="1">
    <source>
        <dbReference type="ARBA" id="ARBA00022722"/>
    </source>
</evidence>
<keyword evidence="1" id="KW-0540">Nuclease</keyword>
<evidence type="ECO:0000259" key="4">
    <source>
        <dbReference type="PROSITE" id="PS50830"/>
    </source>
</evidence>
<keyword evidence="6" id="KW-1185">Reference proteome</keyword>
<evidence type="ECO:0000313" key="5">
    <source>
        <dbReference type="EMBL" id="MBE9070134.1"/>
    </source>
</evidence>
<dbReference type="GO" id="GO:0003676">
    <property type="term" value="F:nucleic acid binding"/>
    <property type="evidence" value="ECO:0007669"/>
    <property type="project" value="InterPro"/>
</dbReference>
<reference evidence="5" key="1">
    <citation type="submission" date="2020-10" db="EMBL/GenBank/DDBJ databases">
        <authorList>
            <person name="Castelo-Branco R."/>
            <person name="Eusebio N."/>
            <person name="Adriana R."/>
            <person name="Vieira A."/>
            <person name="Brugerolle De Fraissinette N."/>
            <person name="Rezende De Castro R."/>
            <person name="Schneider M.P."/>
            <person name="Vasconcelos V."/>
            <person name="Leao P.N."/>
        </authorList>
    </citation>
    <scope>NUCLEOTIDE SEQUENCE</scope>
    <source>
        <strain evidence="5">LEGE 11479</strain>
    </source>
</reference>
<dbReference type="RefSeq" id="WP_193996022.1">
    <property type="nucleotide sequence ID" value="NZ_JADEXP010000378.1"/>
</dbReference>
<dbReference type="GO" id="GO:0016787">
    <property type="term" value="F:hydrolase activity"/>
    <property type="evidence" value="ECO:0007669"/>
    <property type="project" value="UniProtKB-KW"/>
</dbReference>
<feature type="domain" description="TNase-like" evidence="4">
    <location>
        <begin position="35"/>
        <end position="157"/>
    </location>
</feature>
<sequence>MAIAPKLFPNQIDAAIDAAAGAPSTEWYQVVPGSIYDGDTLRVERGGRELKIRLCGVDSPELKQAGGIEAREHLRSLVAQGDGSIGVVAIEKDRYGRTVADLFVIRSDGSEIHLNSQMVMDGHAYHYEKYSGSCPQPDVLVRAEEIAKKESAGVWSNPNLEQPWEYRK</sequence>
<dbReference type="Gene3D" id="2.40.50.90">
    <property type="match status" value="1"/>
</dbReference>
<dbReference type="InterPro" id="IPR016071">
    <property type="entry name" value="Staphylococal_nuclease_OB-fold"/>
</dbReference>
<dbReference type="PROSITE" id="PS50830">
    <property type="entry name" value="TNASE_3"/>
    <property type="match status" value="1"/>
</dbReference>
<evidence type="ECO:0000313" key="6">
    <source>
        <dbReference type="Proteomes" id="UP000615026"/>
    </source>
</evidence>
<dbReference type="EMBL" id="JADEXP010000378">
    <property type="protein sequence ID" value="MBE9070134.1"/>
    <property type="molecule type" value="Genomic_DNA"/>
</dbReference>
<proteinExistence type="predicted"/>
<dbReference type="InterPro" id="IPR002071">
    <property type="entry name" value="Thermonucl_AS"/>
</dbReference>
<dbReference type="PANTHER" id="PTHR12302:SF3">
    <property type="entry name" value="SERINE_THREONINE-PROTEIN KINASE 31"/>
    <property type="match status" value="1"/>
</dbReference>
<dbReference type="GO" id="GO:0004519">
    <property type="term" value="F:endonuclease activity"/>
    <property type="evidence" value="ECO:0007669"/>
    <property type="project" value="UniProtKB-KW"/>
</dbReference>
<dbReference type="Pfam" id="PF00565">
    <property type="entry name" value="SNase"/>
    <property type="match status" value="1"/>
</dbReference>
<gene>
    <name evidence="5" type="ORF">IQ260_26180</name>
</gene>
<dbReference type="PROSITE" id="PS01123">
    <property type="entry name" value="TNASE_1"/>
    <property type="match status" value="1"/>
</dbReference>
<dbReference type="PANTHER" id="PTHR12302">
    <property type="entry name" value="EBNA2 BINDING PROTEIN P100"/>
    <property type="match status" value="1"/>
</dbReference>
<dbReference type="AlphaFoldDB" id="A0A929FCL8"/>
<dbReference type="InterPro" id="IPR035437">
    <property type="entry name" value="SNase_OB-fold_sf"/>
</dbReference>
<evidence type="ECO:0000256" key="3">
    <source>
        <dbReference type="ARBA" id="ARBA00022801"/>
    </source>
</evidence>
<dbReference type="SMART" id="SM00318">
    <property type="entry name" value="SNc"/>
    <property type="match status" value="1"/>
</dbReference>
<accession>A0A929FCL8</accession>
<organism evidence="5 6">
    <name type="scientific">Leptolyngbya cf. ectocarpi LEGE 11479</name>
    <dbReference type="NCBI Taxonomy" id="1828722"/>
    <lineage>
        <taxon>Bacteria</taxon>
        <taxon>Bacillati</taxon>
        <taxon>Cyanobacteriota</taxon>
        <taxon>Cyanophyceae</taxon>
        <taxon>Leptolyngbyales</taxon>
        <taxon>Leptolyngbyaceae</taxon>
        <taxon>Leptolyngbya group</taxon>
        <taxon>Leptolyngbya</taxon>
    </lineage>
</organism>
<dbReference type="SUPFAM" id="SSF50199">
    <property type="entry name" value="Staphylococcal nuclease"/>
    <property type="match status" value="1"/>
</dbReference>
<name>A0A929FCL8_LEPEC</name>